<dbReference type="AlphaFoldDB" id="A0AAD8PPB4"/>
<protein>
    <submittedName>
        <fullName evidence="1">Uncharacterized protein</fullName>
    </submittedName>
</protein>
<accession>A0AAD8PPB4</accession>
<evidence type="ECO:0000313" key="1">
    <source>
        <dbReference type="EMBL" id="KAK1573233.1"/>
    </source>
</evidence>
<dbReference type="EMBL" id="JAHLJV010000096">
    <property type="protein sequence ID" value="KAK1573233.1"/>
    <property type="molecule type" value="Genomic_DNA"/>
</dbReference>
<comment type="caution">
    <text evidence="1">The sequence shown here is derived from an EMBL/GenBank/DDBJ whole genome shotgun (WGS) entry which is preliminary data.</text>
</comment>
<name>A0AAD8PPB4_9PEZI</name>
<dbReference type="RefSeq" id="XP_060408880.1">
    <property type="nucleotide sequence ID" value="XM_060553124.1"/>
</dbReference>
<sequence length="97" mass="10842">MVKAKYHDYHRESVPLHLVSPVIPPLCCLTLAADAEIPLPPLDLQTTVDWTPLNIVTTYSLFSVNSIDPDSKYDHSAYCDLLMLASHRFCCRVTPGV</sequence>
<gene>
    <name evidence="1" type="ORF">LY79DRAFT_415501</name>
</gene>
<evidence type="ECO:0000313" key="2">
    <source>
        <dbReference type="Proteomes" id="UP001230504"/>
    </source>
</evidence>
<reference evidence="1" key="1">
    <citation type="submission" date="2021-06" db="EMBL/GenBank/DDBJ databases">
        <title>Comparative genomics, transcriptomics and evolutionary studies reveal genomic signatures of adaptation to plant cell wall in hemibiotrophic fungi.</title>
        <authorList>
            <consortium name="DOE Joint Genome Institute"/>
            <person name="Baroncelli R."/>
            <person name="Diaz J.F."/>
            <person name="Benocci T."/>
            <person name="Peng M."/>
            <person name="Battaglia E."/>
            <person name="Haridas S."/>
            <person name="Andreopoulos W."/>
            <person name="Labutti K."/>
            <person name="Pangilinan J."/>
            <person name="Floch G.L."/>
            <person name="Makela M.R."/>
            <person name="Henrissat B."/>
            <person name="Grigoriev I.V."/>
            <person name="Crouch J.A."/>
            <person name="De Vries R.P."/>
            <person name="Sukno S.A."/>
            <person name="Thon M.R."/>
        </authorList>
    </citation>
    <scope>NUCLEOTIDE SEQUENCE</scope>
    <source>
        <strain evidence="1">CBS 125086</strain>
    </source>
</reference>
<dbReference type="Proteomes" id="UP001230504">
    <property type="component" value="Unassembled WGS sequence"/>
</dbReference>
<proteinExistence type="predicted"/>
<organism evidence="1 2">
    <name type="scientific">Colletotrichum navitas</name>
    <dbReference type="NCBI Taxonomy" id="681940"/>
    <lineage>
        <taxon>Eukaryota</taxon>
        <taxon>Fungi</taxon>
        <taxon>Dikarya</taxon>
        <taxon>Ascomycota</taxon>
        <taxon>Pezizomycotina</taxon>
        <taxon>Sordariomycetes</taxon>
        <taxon>Hypocreomycetidae</taxon>
        <taxon>Glomerellales</taxon>
        <taxon>Glomerellaceae</taxon>
        <taxon>Colletotrichum</taxon>
        <taxon>Colletotrichum graminicola species complex</taxon>
    </lineage>
</organism>
<dbReference type="GeneID" id="85437364"/>
<keyword evidence="2" id="KW-1185">Reference proteome</keyword>